<dbReference type="RefSeq" id="XP_033587298.1">
    <property type="nucleotide sequence ID" value="XM_033734381.1"/>
</dbReference>
<dbReference type="GO" id="GO:0016616">
    <property type="term" value="F:oxidoreductase activity, acting on the CH-OH group of donors, NAD or NADP as acceptor"/>
    <property type="evidence" value="ECO:0007669"/>
    <property type="project" value="UniProtKB-ARBA"/>
</dbReference>
<evidence type="ECO:0000313" key="4">
    <source>
        <dbReference type="Proteomes" id="UP000799767"/>
    </source>
</evidence>
<keyword evidence="4" id="KW-1185">Reference proteome</keyword>
<dbReference type="SUPFAM" id="SSF51430">
    <property type="entry name" value="NAD(P)-linked oxidoreductase"/>
    <property type="match status" value="1"/>
</dbReference>
<dbReference type="Pfam" id="PF00248">
    <property type="entry name" value="Aldo_ket_red"/>
    <property type="match status" value="1"/>
</dbReference>
<dbReference type="InterPro" id="IPR023210">
    <property type="entry name" value="NADP_OxRdtase_dom"/>
</dbReference>
<dbReference type="AlphaFoldDB" id="A0A6A6PKX1"/>
<dbReference type="CDD" id="cd19071">
    <property type="entry name" value="AKR_AKR1-5-like"/>
    <property type="match status" value="1"/>
</dbReference>
<dbReference type="Proteomes" id="UP000799767">
    <property type="component" value="Unassembled WGS sequence"/>
</dbReference>
<evidence type="ECO:0000256" key="1">
    <source>
        <dbReference type="ARBA" id="ARBA00023002"/>
    </source>
</evidence>
<name>A0A6A6PKX1_9PEZI</name>
<evidence type="ECO:0000313" key="3">
    <source>
        <dbReference type="EMBL" id="KAF2480728.1"/>
    </source>
</evidence>
<keyword evidence="1" id="KW-0560">Oxidoreductase</keyword>
<evidence type="ECO:0000259" key="2">
    <source>
        <dbReference type="Pfam" id="PF00248"/>
    </source>
</evidence>
<dbReference type="GeneID" id="54475383"/>
<reference evidence="3" key="1">
    <citation type="journal article" date="2020" name="Stud. Mycol.">
        <title>101 Dothideomycetes genomes: a test case for predicting lifestyles and emergence of pathogens.</title>
        <authorList>
            <person name="Haridas S."/>
            <person name="Albert R."/>
            <person name="Binder M."/>
            <person name="Bloem J."/>
            <person name="Labutti K."/>
            <person name="Salamov A."/>
            <person name="Andreopoulos B."/>
            <person name="Baker S."/>
            <person name="Barry K."/>
            <person name="Bills G."/>
            <person name="Bluhm B."/>
            <person name="Cannon C."/>
            <person name="Castanera R."/>
            <person name="Culley D."/>
            <person name="Daum C."/>
            <person name="Ezra D."/>
            <person name="Gonzalez J."/>
            <person name="Henrissat B."/>
            <person name="Kuo A."/>
            <person name="Liang C."/>
            <person name="Lipzen A."/>
            <person name="Lutzoni F."/>
            <person name="Magnuson J."/>
            <person name="Mondo S."/>
            <person name="Nolan M."/>
            <person name="Ohm R."/>
            <person name="Pangilinan J."/>
            <person name="Park H.-J."/>
            <person name="Ramirez L."/>
            <person name="Alfaro M."/>
            <person name="Sun H."/>
            <person name="Tritt A."/>
            <person name="Yoshinaga Y."/>
            <person name="Zwiers L.-H."/>
            <person name="Turgeon B."/>
            <person name="Goodwin S."/>
            <person name="Spatafora J."/>
            <person name="Crous P."/>
            <person name="Grigoriev I."/>
        </authorList>
    </citation>
    <scope>NUCLEOTIDE SEQUENCE</scope>
    <source>
        <strain evidence="3">CBS 113389</strain>
    </source>
</reference>
<sequence length="366" mass="41302">MFSQRLSRAVSHSLVRSSSRINAGSRRHASRHTKFTLNNGASIPALGFGTFQDPDHQEEAVVRALKLGFRHVDTAQIYDTELSTGNAIKKAGIPREELFLSTKLWMTSHHPDDVEPSLDASLEKLQTDYLDILMLHFPCAFARGDNVFPEDENGLMAMGDTHYLDTWLALEKVLKTGKVKAIGLSNFTKEQVQNIIDKGEVVPAIHQIELHPWLQQADFIKWHKEQGIHNTAYSPLGNSNPYYQEQVWSRPEAFSLPPPTEDPVLIEVAKKHNKSPHQVAYAWGINNGRSVLSKSVVDWQIVANLEADFELDAEDMEKIATMDKKARFNDPSPLFRFQFFEGLDGFKPRGDHEFPVSDVFGKIGKV</sequence>
<dbReference type="InterPro" id="IPR020471">
    <property type="entry name" value="AKR"/>
</dbReference>
<proteinExistence type="predicted"/>
<dbReference type="EMBL" id="MU001639">
    <property type="protein sequence ID" value="KAF2480728.1"/>
    <property type="molecule type" value="Genomic_DNA"/>
</dbReference>
<dbReference type="FunFam" id="3.20.20.100:FF:000002">
    <property type="entry name" value="2,5-diketo-D-gluconic acid reductase A"/>
    <property type="match status" value="1"/>
</dbReference>
<gene>
    <name evidence="3" type="ORF">BDY17DRAFT_302296</name>
</gene>
<feature type="domain" description="NADP-dependent oxidoreductase" evidence="2">
    <location>
        <begin position="50"/>
        <end position="322"/>
    </location>
</feature>
<dbReference type="Gene3D" id="3.20.20.100">
    <property type="entry name" value="NADP-dependent oxidoreductase domain"/>
    <property type="match status" value="1"/>
</dbReference>
<dbReference type="InterPro" id="IPR018170">
    <property type="entry name" value="Aldo/ket_reductase_CS"/>
</dbReference>
<accession>A0A6A6PKX1</accession>
<dbReference type="PRINTS" id="PR00069">
    <property type="entry name" value="ALDKETRDTASE"/>
</dbReference>
<dbReference type="InterPro" id="IPR036812">
    <property type="entry name" value="NAD(P)_OxRdtase_dom_sf"/>
</dbReference>
<protein>
    <submittedName>
        <fullName evidence="3">Alcohol dehydrogenase</fullName>
    </submittedName>
</protein>
<dbReference type="OrthoDB" id="416253at2759"/>
<dbReference type="PANTHER" id="PTHR11732">
    <property type="entry name" value="ALDO/KETO REDUCTASE"/>
    <property type="match status" value="1"/>
</dbReference>
<dbReference type="PROSITE" id="PS00062">
    <property type="entry name" value="ALDOKETO_REDUCTASE_2"/>
    <property type="match status" value="1"/>
</dbReference>
<organism evidence="3 4">
    <name type="scientific">Neohortaea acidophila</name>
    <dbReference type="NCBI Taxonomy" id="245834"/>
    <lineage>
        <taxon>Eukaryota</taxon>
        <taxon>Fungi</taxon>
        <taxon>Dikarya</taxon>
        <taxon>Ascomycota</taxon>
        <taxon>Pezizomycotina</taxon>
        <taxon>Dothideomycetes</taxon>
        <taxon>Dothideomycetidae</taxon>
        <taxon>Mycosphaerellales</taxon>
        <taxon>Teratosphaeriaceae</taxon>
        <taxon>Neohortaea</taxon>
    </lineage>
</organism>